<dbReference type="PANTHER" id="PTHR46481:SF10">
    <property type="entry name" value="ZINC FINGER BED DOMAIN-CONTAINING PROTEIN 39"/>
    <property type="match status" value="1"/>
</dbReference>
<proteinExistence type="predicted"/>
<dbReference type="SUPFAM" id="SSF53098">
    <property type="entry name" value="Ribonuclease H-like"/>
    <property type="match status" value="1"/>
</dbReference>
<dbReference type="AlphaFoldDB" id="A0A9J6H447"/>
<evidence type="ECO:0000256" key="3">
    <source>
        <dbReference type="ARBA" id="ARBA00022771"/>
    </source>
</evidence>
<protein>
    <recommendedName>
        <fullName evidence="8">BED-type domain-containing protein</fullName>
    </recommendedName>
</protein>
<comment type="caution">
    <text evidence="6">The sequence shown here is derived from an EMBL/GenBank/DDBJ whole genome shotgun (WGS) entry which is preliminary data.</text>
</comment>
<keyword evidence="4" id="KW-0862">Zinc</keyword>
<evidence type="ECO:0008006" key="8">
    <source>
        <dbReference type="Google" id="ProtNLM"/>
    </source>
</evidence>
<evidence type="ECO:0000256" key="4">
    <source>
        <dbReference type="ARBA" id="ARBA00022833"/>
    </source>
</evidence>
<name>A0A9J6H447_HAELO</name>
<evidence type="ECO:0000256" key="1">
    <source>
        <dbReference type="ARBA" id="ARBA00004123"/>
    </source>
</evidence>
<reference evidence="6 7" key="1">
    <citation type="journal article" date="2020" name="Cell">
        <title>Large-Scale Comparative Analyses of Tick Genomes Elucidate Their Genetic Diversity and Vector Capacities.</title>
        <authorList>
            <consortium name="Tick Genome and Microbiome Consortium (TIGMIC)"/>
            <person name="Jia N."/>
            <person name="Wang J."/>
            <person name="Shi W."/>
            <person name="Du L."/>
            <person name="Sun Y."/>
            <person name="Zhan W."/>
            <person name="Jiang J.F."/>
            <person name="Wang Q."/>
            <person name="Zhang B."/>
            <person name="Ji P."/>
            <person name="Bell-Sakyi L."/>
            <person name="Cui X.M."/>
            <person name="Yuan T.T."/>
            <person name="Jiang B.G."/>
            <person name="Yang W.F."/>
            <person name="Lam T.T."/>
            <person name="Chang Q.C."/>
            <person name="Ding S.J."/>
            <person name="Wang X.J."/>
            <person name="Zhu J.G."/>
            <person name="Ruan X.D."/>
            <person name="Zhao L."/>
            <person name="Wei J.T."/>
            <person name="Ye R.Z."/>
            <person name="Que T.C."/>
            <person name="Du C.H."/>
            <person name="Zhou Y.H."/>
            <person name="Cheng J.X."/>
            <person name="Dai P.F."/>
            <person name="Guo W.B."/>
            <person name="Han X.H."/>
            <person name="Huang E.J."/>
            <person name="Li L.F."/>
            <person name="Wei W."/>
            <person name="Gao Y.C."/>
            <person name="Liu J.Z."/>
            <person name="Shao H.Z."/>
            <person name="Wang X."/>
            <person name="Wang C.C."/>
            <person name="Yang T.C."/>
            <person name="Huo Q.B."/>
            <person name="Li W."/>
            <person name="Chen H.Y."/>
            <person name="Chen S.E."/>
            <person name="Zhou L.G."/>
            <person name="Ni X.B."/>
            <person name="Tian J.H."/>
            <person name="Sheng Y."/>
            <person name="Liu T."/>
            <person name="Pan Y.S."/>
            <person name="Xia L.Y."/>
            <person name="Li J."/>
            <person name="Zhao F."/>
            <person name="Cao W.C."/>
        </authorList>
    </citation>
    <scope>NUCLEOTIDE SEQUENCE [LARGE SCALE GENOMIC DNA]</scope>
    <source>
        <strain evidence="6">HaeL-2018</strain>
    </source>
</reference>
<comment type="subcellular location">
    <subcellularLocation>
        <location evidence="1">Nucleus</location>
    </subcellularLocation>
</comment>
<dbReference type="GO" id="GO:0008270">
    <property type="term" value="F:zinc ion binding"/>
    <property type="evidence" value="ECO:0007669"/>
    <property type="project" value="UniProtKB-KW"/>
</dbReference>
<dbReference type="PANTHER" id="PTHR46481">
    <property type="entry name" value="ZINC FINGER BED DOMAIN-CONTAINING PROTEIN 4"/>
    <property type="match status" value="1"/>
</dbReference>
<evidence type="ECO:0000313" key="7">
    <source>
        <dbReference type="Proteomes" id="UP000821853"/>
    </source>
</evidence>
<accession>A0A9J6H447</accession>
<keyword evidence="2" id="KW-0479">Metal-binding</keyword>
<dbReference type="VEuPathDB" id="VectorBase:HLOH_044944"/>
<keyword evidence="5" id="KW-0539">Nucleus</keyword>
<evidence type="ECO:0000256" key="2">
    <source>
        <dbReference type="ARBA" id="ARBA00022723"/>
    </source>
</evidence>
<evidence type="ECO:0000313" key="6">
    <source>
        <dbReference type="EMBL" id="KAH9381793.1"/>
    </source>
</evidence>
<dbReference type="GO" id="GO:0005634">
    <property type="term" value="C:nucleus"/>
    <property type="evidence" value="ECO:0007669"/>
    <property type="project" value="UniProtKB-SubCell"/>
</dbReference>
<dbReference type="OrthoDB" id="1607513at2759"/>
<keyword evidence="3" id="KW-0863">Zinc-finger</keyword>
<dbReference type="InterPro" id="IPR052035">
    <property type="entry name" value="ZnF_BED_domain_contain"/>
</dbReference>
<evidence type="ECO:0000256" key="5">
    <source>
        <dbReference type="ARBA" id="ARBA00023242"/>
    </source>
</evidence>
<organism evidence="6 7">
    <name type="scientific">Haemaphysalis longicornis</name>
    <name type="common">Bush tick</name>
    <dbReference type="NCBI Taxonomy" id="44386"/>
    <lineage>
        <taxon>Eukaryota</taxon>
        <taxon>Metazoa</taxon>
        <taxon>Ecdysozoa</taxon>
        <taxon>Arthropoda</taxon>
        <taxon>Chelicerata</taxon>
        <taxon>Arachnida</taxon>
        <taxon>Acari</taxon>
        <taxon>Parasitiformes</taxon>
        <taxon>Ixodida</taxon>
        <taxon>Ixodoidea</taxon>
        <taxon>Ixodidae</taxon>
        <taxon>Haemaphysalinae</taxon>
        <taxon>Haemaphysalis</taxon>
    </lineage>
</organism>
<dbReference type="EMBL" id="JABSTR010000011">
    <property type="protein sequence ID" value="KAH9381793.1"/>
    <property type="molecule type" value="Genomic_DNA"/>
</dbReference>
<sequence>MPPGNEARCLKCKAVLRTPTGTTTTLASHLKRHPDIYQSYQDELQVAKRSAQVKDVNKVRPCVQPLVAESFRPRMHASAPKAKAMTKLVAQFITRGMHLYRIVEEPGFLNMMNFTRPDYTLTTFSRVIVPELYRAKKAEVKSNLAKVIEREVEAISLTTDSWTSRANDSYVCVTCHVMDKEFVQHVACAEMAECHTAENLQRFTESVLEESEIPAQGQVPIYVVTDNSRSFVLALARST</sequence>
<dbReference type="Proteomes" id="UP000821853">
    <property type="component" value="Chromosome 9"/>
</dbReference>
<keyword evidence="7" id="KW-1185">Reference proteome</keyword>
<gene>
    <name evidence="6" type="ORF">HPB48_009799</name>
</gene>
<dbReference type="InterPro" id="IPR012337">
    <property type="entry name" value="RNaseH-like_sf"/>
</dbReference>